<dbReference type="PROSITE" id="PS51371">
    <property type="entry name" value="CBS"/>
    <property type="match status" value="1"/>
</dbReference>
<feature type="transmembrane region" description="Helical" evidence="9">
    <location>
        <begin position="392"/>
        <end position="412"/>
    </location>
</feature>
<dbReference type="AlphaFoldDB" id="A0A9W7ZM90"/>
<dbReference type="EMBL" id="JANBPT010000941">
    <property type="protein sequence ID" value="KAJ1911354.1"/>
    <property type="molecule type" value="Genomic_DNA"/>
</dbReference>
<dbReference type="InterPro" id="IPR000644">
    <property type="entry name" value="CBS_dom"/>
</dbReference>
<dbReference type="PRINTS" id="PR00762">
    <property type="entry name" value="CLCHANNEL"/>
</dbReference>
<sequence length="761" mass="84452">MARYEDFSTVDWVQDAQRERTRVRDLHRRLDRSWLSVLYRVYEAGQAWWVVLLVGLLVGINAALMAIATEWLSDLKLGYCSTGWWLNEKFCCWENWNEHASCVDWRPWSTVVGLSPGNLLVNWLVYVGLATTFGWTCAFLVREYAPFAAGSGIAEIKSILSGFVIKGFMGAWTWLIKSVGLTLAVSSGLSVGKEGPSVHVACCIGNVVSRMFTKFRYNRAKQREILSAASAAGVAVAFAAPIGGVLFSLEELSSYFPLKTLWRSFFCALIATVSLQAFNPFRTGKLVMFQASYDKDWHFFEVLFYILLGIFGGLYGALVIRLNVKVTAFRKRYLKPHGMAEVTVLTLSTAVICYLNIFLRSDMSEVMSYLLRDCKDGDYFGLCRVDYAPRMVWLLFVATVVRITLTVLSYGARVPCGIFIPSMAVGATFGRMVGILVQSLHRARPRAPLFAACLPDSPCIEPAIYAFLGAGAALGGVTKMTISLVVIMFELTGALNYIVPTMITVLVTKAVGDMFGTGGISDHYIKLYGLPFFDKEEHLDDVPIGRVMVPDPVTLPARGLRLHVIQDLLDRTPYKGFPIVETVKATDSHPHSVLRGYINRAELRYAIQKARDLHGLQDDAQCFFQATLSPQLRAAALTPASGAGSDDGTISNHDGPAAYSTPSSLDFGQWVDRAPFTVDPRQPAETVMELFKKLGPRVILIESEGRLTGIVTRKDILRFLHRPAHISRHDYTDSPDPDSDQFTPAVTQQPPLEMHALRLGR</sequence>
<evidence type="ECO:0000256" key="3">
    <source>
        <dbReference type="ARBA" id="ARBA00022692"/>
    </source>
</evidence>
<feature type="transmembrane region" description="Helical" evidence="9">
    <location>
        <begin position="153"/>
        <end position="176"/>
    </location>
</feature>
<dbReference type="GO" id="GO:0005783">
    <property type="term" value="C:endoplasmic reticulum"/>
    <property type="evidence" value="ECO:0007669"/>
    <property type="project" value="TreeGrafter"/>
</dbReference>
<dbReference type="Gene3D" id="1.10.3080.10">
    <property type="entry name" value="Clc chloride channel"/>
    <property type="match status" value="1"/>
</dbReference>
<feature type="transmembrane region" description="Helical" evidence="9">
    <location>
        <begin position="302"/>
        <end position="322"/>
    </location>
</feature>
<evidence type="ECO:0000256" key="1">
    <source>
        <dbReference type="ARBA" id="ARBA00004141"/>
    </source>
</evidence>
<feature type="transmembrane region" description="Helical" evidence="9">
    <location>
        <begin position="123"/>
        <end position="141"/>
    </location>
</feature>
<dbReference type="GO" id="GO:0005886">
    <property type="term" value="C:plasma membrane"/>
    <property type="evidence" value="ECO:0007669"/>
    <property type="project" value="TreeGrafter"/>
</dbReference>
<feature type="compositionally biased region" description="Polar residues" evidence="10">
    <location>
        <begin position="740"/>
        <end position="750"/>
    </location>
</feature>
<evidence type="ECO:0000259" key="11">
    <source>
        <dbReference type="PROSITE" id="PS51371"/>
    </source>
</evidence>
<dbReference type="Gene3D" id="3.90.1280.20">
    <property type="match status" value="1"/>
</dbReference>
<dbReference type="OrthoDB" id="44789at2759"/>
<evidence type="ECO:0000256" key="7">
    <source>
        <dbReference type="ARBA" id="ARBA00023214"/>
    </source>
</evidence>
<evidence type="ECO:0000256" key="8">
    <source>
        <dbReference type="PROSITE-ProRule" id="PRU00703"/>
    </source>
</evidence>
<dbReference type="GO" id="GO:0000324">
    <property type="term" value="C:fungal-type vacuole"/>
    <property type="evidence" value="ECO:0007669"/>
    <property type="project" value="TreeGrafter"/>
</dbReference>
<comment type="caution">
    <text evidence="12">The sequence shown here is derived from an EMBL/GenBank/DDBJ whole genome shotgun (WGS) entry which is preliminary data.</text>
</comment>
<keyword evidence="8" id="KW-0129">CBS domain</keyword>
<dbReference type="Pfam" id="PF00571">
    <property type="entry name" value="CBS"/>
    <property type="match status" value="1"/>
</dbReference>
<comment type="similarity">
    <text evidence="9">Belongs to the chloride channel (TC 2.A.49) family.</text>
</comment>
<dbReference type="GO" id="GO:0006878">
    <property type="term" value="P:intracellular copper ion homeostasis"/>
    <property type="evidence" value="ECO:0007669"/>
    <property type="project" value="TreeGrafter"/>
</dbReference>
<dbReference type="InterPro" id="IPR001807">
    <property type="entry name" value="ClC"/>
</dbReference>
<keyword evidence="4 9" id="KW-1133">Transmembrane helix</keyword>
<feature type="domain" description="CBS" evidence="11">
    <location>
        <begin position="671"/>
        <end position="728"/>
    </location>
</feature>
<evidence type="ECO:0000313" key="12">
    <source>
        <dbReference type="EMBL" id="KAJ1911354.1"/>
    </source>
</evidence>
<dbReference type="CDD" id="cd03684">
    <property type="entry name" value="ClC_3_like"/>
    <property type="match status" value="1"/>
</dbReference>
<feature type="transmembrane region" description="Helical" evidence="9">
    <location>
        <begin position="418"/>
        <end position="437"/>
    </location>
</feature>
<evidence type="ECO:0000256" key="4">
    <source>
        <dbReference type="ARBA" id="ARBA00022989"/>
    </source>
</evidence>
<reference evidence="12" key="1">
    <citation type="submission" date="2022-07" db="EMBL/GenBank/DDBJ databases">
        <title>Phylogenomic reconstructions and comparative analyses of Kickxellomycotina fungi.</title>
        <authorList>
            <person name="Reynolds N.K."/>
            <person name="Stajich J.E."/>
            <person name="Barry K."/>
            <person name="Grigoriev I.V."/>
            <person name="Crous P."/>
            <person name="Smith M.E."/>
        </authorList>
    </citation>
    <scope>NUCLEOTIDE SEQUENCE</scope>
    <source>
        <strain evidence="12">RSA 861</strain>
    </source>
</reference>
<feature type="transmembrane region" description="Helical" evidence="9">
    <location>
        <begin position="47"/>
        <end position="68"/>
    </location>
</feature>
<comment type="subcellular location">
    <subcellularLocation>
        <location evidence="1 9">Membrane</location>
        <topology evidence="1 9">Multi-pass membrane protein</topology>
    </subcellularLocation>
</comment>
<dbReference type="SMART" id="SM00116">
    <property type="entry name" value="CBS"/>
    <property type="match status" value="2"/>
</dbReference>
<keyword evidence="13" id="KW-1185">Reference proteome</keyword>
<feature type="region of interest" description="Disordered" evidence="10">
    <location>
        <begin position="727"/>
        <end position="761"/>
    </location>
</feature>
<dbReference type="SUPFAM" id="SSF81340">
    <property type="entry name" value="Clc chloride channel"/>
    <property type="match status" value="1"/>
</dbReference>
<evidence type="ECO:0000256" key="2">
    <source>
        <dbReference type="ARBA" id="ARBA00022448"/>
    </source>
</evidence>
<feature type="transmembrane region" description="Helical" evidence="9">
    <location>
        <begin position="261"/>
        <end position="281"/>
    </location>
</feature>
<dbReference type="PANTHER" id="PTHR45711">
    <property type="entry name" value="CHLORIDE CHANNEL PROTEIN"/>
    <property type="match status" value="1"/>
</dbReference>
<keyword evidence="6 9" id="KW-0472">Membrane</keyword>
<keyword evidence="5 9" id="KW-0406">Ion transport</keyword>
<dbReference type="CDD" id="cd04591">
    <property type="entry name" value="CBS_pair_voltage-gated_CLC_euk_bac"/>
    <property type="match status" value="1"/>
</dbReference>
<protein>
    <recommendedName>
        <fullName evidence="9">Chloride channel protein</fullName>
    </recommendedName>
</protein>
<feature type="transmembrane region" description="Helical" evidence="9">
    <location>
        <begin position="225"/>
        <end position="249"/>
    </location>
</feature>
<dbReference type="Pfam" id="PF00654">
    <property type="entry name" value="Voltage_CLC"/>
    <property type="match status" value="1"/>
</dbReference>
<dbReference type="FunFam" id="1.10.3080.10:FF:000011">
    <property type="entry name" value="Chloride channel protein"/>
    <property type="match status" value="1"/>
</dbReference>
<keyword evidence="3 9" id="KW-0812">Transmembrane</keyword>
<feature type="region of interest" description="Disordered" evidence="10">
    <location>
        <begin position="638"/>
        <end position="658"/>
    </location>
</feature>
<dbReference type="GO" id="GO:0005794">
    <property type="term" value="C:Golgi apparatus"/>
    <property type="evidence" value="ECO:0007669"/>
    <property type="project" value="TreeGrafter"/>
</dbReference>
<dbReference type="Proteomes" id="UP001150569">
    <property type="component" value="Unassembled WGS sequence"/>
</dbReference>
<keyword evidence="7 9" id="KW-0868">Chloride</keyword>
<feature type="transmembrane region" description="Helical" evidence="9">
    <location>
        <begin position="196"/>
        <end position="213"/>
    </location>
</feature>
<evidence type="ECO:0000256" key="9">
    <source>
        <dbReference type="RuleBase" id="RU361221"/>
    </source>
</evidence>
<dbReference type="InterPro" id="IPR014743">
    <property type="entry name" value="Cl-channel_core"/>
</dbReference>
<feature type="transmembrane region" description="Helical" evidence="9">
    <location>
        <begin position="342"/>
        <end position="359"/>
    </location>
</feature>
<dbReference type="SUPFAM" id="SSF54631">
    <property type="entry name" value="CBS-domain pair"/>
    <property type="match status" value="1"/>
</dbReference>
<evidence type="ECO:0000313" key="13">
    <source>
        <dbReference type="Proteomes" id="UP001150569"/>
    </source>
</evidence>
<name>A0A9W7ZM90_9FUNG</name>
<keyword evidence="2 9" id="KW-0813">Transport</keyword>
<evidence type="ECO:0000256" key="5">
    <source>
        <dbReference type="ARBA" id="ARBA00023065"/>
    </source>
</evidence>
<dbReference type="GO" id="GO:0006879">
    <property type="term" value="P:intracellular iron ion homeostasis"/>
    <property type="evidence" value="ECO:0007669"/>
    <property type="project" value="TreeGrafter"/>
</dbReference>
<evidence type="ECO:0000256" key="6">
    <source>
        <dbReference type="ARBA" id="ARBA00023136"/>
    </source>
</evidence>
<accession>A0A9W7ZM90</accession>
<organism evidence="12 13">
    <name type="scientific">Tieghemiomyces parasiticus</name>
    <dbReference type="NCBI Taxonomy" id="78921"/>
    <lineage>
        <taxon>Eukaryota</taxon>
        <taxon>Fungi</taxon>
        <taxon>Fungi incertae sedis</taxon>
        <taxon>Zoopagomycota</taxon>
        <taxon>Kickxellomycotina</taxon>
        <taxon>Dimargaritomycetes</taxon>
        <taxon>Dimargaritales</taxon>
        <taxon>Dimargaritaceae</taxon>
        <taxon>Tieghemiomyces</taxon>
    </lineage>
</organism>
<feature type="transmembrane region" description="Helical" evidence="9">
    <location>
        <begin position="480"/>
        <end position="499"/>
    </location>
</feature>
<dbReference type="PANTHER" id="PTHR45711:SF9">
    <property type="entry name" value="ANION_PROTON EXCHANGE TRANSPORTER GEF1"/>
    <property type="match status" value="1"/>
</dbReference>
<proteinExistence type="inferred from homology"/>
<dbReference type="GO" id="GO:0005769">
    <property type="term" value="C:early endosome"/>
    <property type="evidence" value="ECO:0007669"/>
    <property type="project" value="TreeGrafter"/>
</dbReference>
<dbReference type="Gene3D" id="3.10.580.20">
    <property type="match status" value="1"/>
</dbReference>
<dbReference type="GO" id="GO:0005247">
    <property type="term" value="F:voltage-gated chloride channel activity"/>
    <property type="evidence" value="ECO:0007669"/>
    <property type="project" value="TreeGrafter"/>
</dbReference>
<evidence type="ECO:0000256" key="10">
    <source>
        <dbReference type="SAM" id="MobiDB-lite"/>
    </source>
</evidence>
<dbReference type="InterPro" id="IPR046342">
    <property type="entry name" value="CBS_dom_sf"/>
</dbReference>
<gene>
    <name evidence="12" type="primary">GEF1</name>
    <name evidence="12" type="ORF">IWQ60_010182</name>
</gene>